<accession>X0YUW1</accession>
<comment type="caution">
    <text evidence="1">The sequence shown here is derived from an EMBL/GenBank/DDBJ whole genome shotgun (WGS) entry which is preliminary data.</text>
</comment>
<feature type="non-terminal residue" evidence="1">
    <location>
        <position position="47"/>
    </location>
</feature>
<name>X0YUW1_9ZZZZ</name>
<protein>
    <recommendedName>
        <fullName evidence="2">B12-binding domain-containing protein</fullName>
    </recommendedName>
</protein>
<organism evidence="1">
    <name type="scientific">marine sediment metagenome</name>
    <dbReference type="NCBI Taxonomy" id="412755"/>
    <lineage>
        <taxon>unclassified sequences</taxon>
        <taxon>metagenomes</taxon>
        <taxon>ecological metagenomes</taxon>
    </lineage>
</organism>
<evidence type="ECO:0000313" key="1">
    <source>
        <dbReference type="EMBL" id="GAG60035.1"/>
    </source>
</evidence>
<evidence type="ECO:0008006" key="2">
    <source>
        <dbReference type="Google" id="ProtNLM"/>
    </source>
</evidence>
<reference evidence="1" key="1">
    <citation type="journal article" date="2014" name="Front. Microbiol.">
        <title>High frequency of phylogenetically diverse reductive dehalogenase-homologous genes in deep subseafloor sedimentary metagenomes.</title>
        <authorList>
            <person name="Kawai M."/>
            <person name="Futagami T."/>
            <person name="Toyoda A."/>
            <person name="Takaki Y."/>
            <person name="Nishi S."/>
            <person name="Hori S."/>
            <person name="Arai W."/>
            <person name="Tsubouchi T."/>
            <person name="Morono Y."/>
            <person name="Uchiyama I."/>
            <person name="Ito T."/>
            <person name="Fujiyama A."/>
            <person name="Inagaki F."/>
            <person name="Takami H."/>
        </authorList>
    </citation>
    <scope>NUCLEOTIDE SEQUENCE</scope>
    <source>
        <strain evidence="1">Expedition CK06-06</strain>
    </source>
</reference>
<sequence>MKILYINPARLPSGLDAIITGAPLSLITIAAMVPEHDAKLFDFKVDK</sequence>
<dbReference type="AlphaFoldDB" id="X0YUW1"/>
<gene>
    <name evidence="1" type="ORF">S01H4_12047</name>
</gene>
<dbReference type="EMBL" id="BART01005034">
    <property type="protein sequence ID" value="GAG60035.1"/>
    <property type="molecule type" value="Genomic_DNA"/>
</dbReference>
<proteinExistence type="predicted"/>